<reference evidence="1" key="1">
    <citation type="journal article" date="2023" name="Front. Mar. Sci.">
        <title>A new Merluccius polli reference genome to investigate the effects of global change in West African waters.</title>
        <authorList>
            <person name="Mateo J.L."/>
            <person name="Blanco-Fernandez C."/>
            <person name="Garcia-Vazquez E."/>
            <person name="Machado-Schiaffino G."/>
        </authorList>
    </citation>
    <scope>NUCLEOTIDE SEQUENCE</scope>
    <source>
        <strain evidence="1">C29</strain>
        <tissue evidence="1">Fin</tissue>
    </source>
</reference>
<name>A0AA47P0B5_MERPO</name>
<gene>
    <name evidence="1" type="ORF">N1851_019846</name>
</gene>
<comment type="caution">
    <text evidence="1">The sequence shown here is derived from an EMBL/GenBank/DDBJ whole genome shotgun (WGS) entry which is preliminary data.</text>
</comment>
<dbReference type="PANTHER" id="PTHR47331">
    <property type="entry name" value="PHD-TYPE DOMAIN-CONTAINING PROTEIN"/>
    <property type="match status" value="1"/>
</dbReference>
<dbReference type="PANTHER" id="PTHR47331:SF1">
    <property type="entry name" value="GAG-LIKE PROTEIN"/>
    <property type="match status" value="1"/>
</dbReference>
<accession>A0AA47P0B5</accession>
<evidence type="ECO:0000313" key="1">
    <source>
        <dbReference type="EMBL" id="KAK0142402.1"/>
    </source>
</evidence>
<dbReference type="AlphaFoldDB" id="A0AA47P0B5"/>
<dbReference type="EMBL" id="JAOPHQ010003696">
    <property type="protein sequence ID" value="KAK0142402.1"/>
    <property type="molecule type" value="Genomic_DNA"/>
</dbReference>
<sequence length="115" mass="13051">MADQLSVEDLAKAKQSLVSYVQQQSFQDEVTSLQKGLPIKRSSRIYKLDPILQNGILGVGGRLSKLEMPEETKHPAILPKDNHLSKILLYHTHAYRGSLWKKSNDCKTQNKILDH</sequence>
<organism evidence="1 2">
    <name type="scientific">Merluccius polli</name>
    <name type="common">Benguela hake</name>
    <name type="synonym">Merluccius cadenati</name>
    <dbReference type="NCBI Taxonomy" id="89951"/>
    <lineage>
        <taxon>Eukaryota</taxon>
        <taxon>Metazoa</taxon>
        <taxon>Chordata</taxon>
        <taxon>Craniata</taxon>
        <taxon>Vertebrata</taxon>
        <taxon>Euteleostomi</taxon>
        <taxon>Actinopterygii</taxon>
        <taxon>Neopterygii</taxon>
        <taxon>Teleostei</taxon>
        <taxon>Neoteleostei</taxon>
        <taxon>Acanthomorphata</taxon>
        <taxon>Zeiogadaria</taxon>
        <taxon>Gadariae</taxon>
        <taxon>Gadiformes</taxon>
        <taxon>Gadoidei</taxon>
        <taxon>Merlucciidae</taxon>
        <taxon>Merluccius</taxon>
    </lineage>
</organism>
<proteinExistence type="predicted"/>
<protein>
    <submittedName>
        <fullName evidence="1">Uncharacterized protein</fullName>
    </submittedName>
</protein>
<dbReference type="Proteomes" id="UP001174136">
    <property type="component" value="Unassembled WGS sequence"/>
</dbReference>
<evidence type="ECO:0000313" key="2">
    <source>
        <dbReference type="Proteomes" id="UP001174136"/>
    </source>
</evidence>
<keyword evidence="2" id="KW-1185">Reference proteome</keyword>